<reference evidence="1" key="1">
    <citation type="journal article" date="2015" name="Nature">
        <title>Complex archaea that bridge the gap between prokaryotes and eukaryotes.</title>
        <authorList>
            <person name="Spang A."/>
            <person name="Saw J.H."/>
            <person name="Jorgensen S.L."/>
            <person name="Zaremba-Niedzwiedzka K."/>
            <person name="Martijn J."/>
            <person name="Lind A.E."/>
            <person name="van Eijk R."/>
            <person name="Schleper C."/>
            <person name="Guy L."/>
            <person name="Ettema T.J."/>
        </authorList>
    </citation>
    <scope>NUCLEOTIDE SEQUENCE</scope>
</reference>
<dbReference type="Gene3D" id="3.40.1360.10">
    <property type="match status" value="1"/>
</dbReference>
<evidence type="ECO:0000313" key="1">
    <source>
        <dbReference type="EMBL" id="KKK69902.1"/>
    </source>
</evidence>
<proteinExistence type="predicted"/>
<name>A0A0F8XLD6_9ZZZZ</name>
<dbReference type="AlphaFoldDB" id="A0A0F8XLD6"/>
<dbReference type="EMBL" id="LAZR01058433">
    <property type="protein sequence ID" value="KKK69902.1"/>
    <property type="molecule type" value="Genomic_DNA"/>
</dbReference>
<sequence length="187" mass="20438">PAASAVSADDARGYLKGRGLADERVWDEASIGCVLTGKWANRVVVPVISPAGEWWGWVSRLWSREASDPYRTAPGMVLGGGMFNDAALMVETDDPVMVVEGCFDALPYWPDAVAALGKPKQLQVTSLMESKRPVAVCLDGDAWEEGMMLAARLQFEGQRAGFVRLPPKQDPNSVDTEWLREEVARCL</sequence>
<organism evidence="1">
    <name type="scientific">marine sediment metagenome</name>
    <dbReference type="NCBI Taxonomy" id="412755"/>
    <lineage>
        <taxon>unclassified sequences</taxon>
        <taxon>metagenomes</taxon>
        <taxon>ecological metagenomes</taxon>
    </lineage>
</organism>
<feature type="non-terminal residue" evidence="1">
    <location>
        <position position="1"/>
    </location>
</feature>
<comment type="caution">
    <text evidence="1">The sequence shown here is derived from an EMBL/GenBank/DDBJ whole genome shotgun (WGS) entry which is preliminary data.</text>
</comment>
<protein>
    <recommendedName>
        <fullName evidence="2">Toprim domain-containing protein</fullName>
    </recommendedName>
</protein>
<evidence type="ECO:0008006" key="2">
    <source>
        <dbReference type="Google" id="ProtNLM"/>
    </source>
</evidence>
<dbReference type="SUPFAM" id="SSF56731">
    <property type="entry name" value="DNA primase core"/>
    <property type="match status" value="1"/>
</dbReference>
<dbReference type="InterPro" id="IPR034154">
    <property type="entry name" value="TOPRIM_DnaG/twinkle"/>
</dbReference>
<accession>A0A0F8XLD6</accession>
<dbReference type="CDD" id="cd01029">
    <property type="entry name" value="TOPRIM_primases"/>
    <property type="match status" value="1"/>
</dbReference>
<gene>
    <name evidence="1" type="ORF">LCGC14_2929360</name>
</gene>